<dbReference type="Gene3D" id="1.10.10.60">
    <property type="entry name" value="Homeodomain-like"/>
    <property type="match status" value="1"/>
</dbReference>
<evidence type="ECO:0000256" key="1">
    <source>
        <dbReference type="ARBA" id="ARBA00022741"/>
    </source>
</evidence>
<dbReference type="SMART" id="SM00382">
    <property type="entry name" value="AAA"/>
    <property type="match status" value="1"/>
</dbReference>
<dbReference type="GO" id="GO:0006355">
    <property type="term" value="P:regulation of DNA-templated transcription"/>
    <property type="evidence" value="ECO:0007669"/>
    <property type="project" value="InterPro"/>
</dbReference>
<keyword evidence="1" id="KW-0547">Nucleotide-binding</keyword>
<sequence length="501" mass="55961">MNYLAKLAVMAWFNMTIIRQFRDGTEMEKHPAEILSFLNQVMTVFDSIASSYIIIDASETVVAYNEVSSKLDGIAVGKVLNRKLLDVFPTLTRNSSSMLQVLRSRVPIWNRAQSYQAPSGKVMTMTSSTFPITDVGNTVLFVIEVVHDISNLRELTDHVIHLTESLKESQPPTKQCLQIVTENKQFQRLLKDVRTFAQTQLPVLIAGETGTGKELVARYLHLNGSHSNVAMVTINCGAIPPTLIESTLFGTVKGAFSGAENKKGLLELADGGTLFLDEINSMPIEVQSKLLRVVQDGAFRPLGGNNEKTVSIRYIAAMNEQPEVAIQKKELRSDLFYRLGVCMVVLPPLQQRLDDIPHLVEHFIRKHNPLLNTAITGYTPDFIRSLESRPWPGNVRMLENVVLRCMLMCSQLSEGVLSALHLGSIQEQPLSVDTVPAHQEWMPADSWEPDESLAEHLAGYEKMLLVNALTRCKSNHSEVARQLKIPRTTLQSKLRKYGIST</sequence>
<dbReference type="Pfam" id="PF08448">
    <property type="entry name" value="PAS_4"/>
    <property type="match status" value="1"/>
</dbReference>
<dbReference type="InterPro" id="IPR025662">
    <property type="entry name" value="Sigma_54_int_dom_ATP-bd_1"/>
</dbReference>
<dbReference type="CDD" id="cd00130">
    <property type="entry name" value="PAS"/>
    <property type="match status" value="1"/>
</dbReference>
<evidence type="ECO:0000256" key="2">
    <source>
        <dbReference type="ARBA" id="ARBA00022840"/>
    </source>
</evidence>
<keyword evidence="4" id="KW-0804">Transcription</keyword>
<dbReference type="AlphaFoldDB" id="A0A0C4JMY1"/>
<dbReference type="FunFam" id="3.40.50.300:FF:000006">
    <property type="entry name" value="DNA-binding transcriptional regulator NtrC"/>
    <property type="match status" value="1"/>
</dbReference>
<dbReference type="Gene3D" id="3.40.50.300">
    <property type="entry name" value="P-loop containing nucleotide triphosphate hydrolases"/>
    <property type="match status" value="1"/>
</dbReference>
<dbReference type="PRINTS" id="PR01590">
    <property type="entry name" value="HTHFIS"/>
</dbReference>
<dbReference type="InterPro" id="IPR009057">
    <property type="entry name" value="Homeodomain-like_sf"/>
</dbReference>
<evidence type="ECO:0000256" key="3">
    <source>
        <dbReference type="ARBA" id="ARBA00023015"/>
    </source>
</evidence>
<proteinExistence type="predicted"/>
<dbReference type="InterPro" id="IPR000014">
    <property type="entry name" value="PAS"/>
</dbReference>
<dbReference type="InterPro" id="IPR002078">
    <property type="entry name" value="Sigma_54_int"/>
</dbReference>
<dbReference type="PANTHER" id="PTHR32071:SF112">
    <property type="entry name" value="REGULATORY PROTEIN"/>
    <property type="match status" value="1"/>
</dbReference>
<feature type="domain" description="Sigma-54 factor interaction" evidence="5">
    <location>
        <begin position="179"/>
        <end position="407"/>
    </location>
</feature>
<evidence type="ECO:0000256" key="4">
    <source>
        <dbReference type="ARBA" id="ARBA00023163"/>
    </source>
</evidence>
<dbReference type="PROSITE" id="PS00676">
    <property type="entry name" value="SIGMA54_INTERACT_2"/>
    <property type="match status" value="1"/>
</dbReference>
<accession>A0A0C4JMY1</accession>
<dbReference type="GO" id="GO:0005524">
    <property type="term" value="F:ATP binding"/>
    <property type="evidence" value="ECO:0007669"/>
    <property type="project" value="UniProtKB-KW"/>
</dbReference>
<dbReference type="PROSITE" id="PS50045">
    <property type="entry name" value="SIGMA54_INTERACT_4"/>
    <property type="match status" value="1"/>
</dbReference>
<geneLocation type="plasmid" evidence="6">
    <name>unnamed</name>
</geneLocation>
<dbReference type="PROSITE" id="PS00675">
    <property type="entry name" value="SIGMA54_INTERACT_1"/>
    <property type="match status" value="1"/>
</dbReference>
<dbReference type="SUPFAM" id="SSF55785">
    <property type="entry name" value="PYP-like sensor domain (PAS domain)"/>
    <property type="match status" value="1"/>
</dbReference>
<reference evidence="6" key="1">
    <citation type="submission" date="2013-11" db="EMBL/GenBank/DDBJ databases">
        <title>Complete genome sequence of the lipase-producing bacterium Photobacterium gaetbulicola Gung47.</title>
        <authorList>
            <person name="Kim Y.-O."/>
        </authorList>
    </citation>
    <scope>NUCLEOTIDE SEQUENCE</scope>
    <source>
        <strain evidence="6">Gung47</strain>
        <plasmid evidence="6">unnamed</plasmid>
    </source>
</reference>
<dbReference type="Pfam" id="PF25601">
    <property type="entry name" value="AAA_lid_14"/>
    <property type="match status" value="1"/>
</dbReference>
<organism evidence="6">
    <name type="scientific">Photobacterium gaetbulicola Gung47</name>
    <dbReference type="NCBI Taxonomy" id="658445"/>
    <lineage>
        <taxon>Bacteria</taxon>
        <taxon>Pseudomonadati</taxon>
        <taxon>Pseudomonadota</taxon>
        <taxon>Gammaproteobacteria</taxon>
        <taxon>Vibrionales</taxon>
        <taxon>Vibrionaceae</taxon>
        <taxon>Photobacterium</taxon>
    </lineage>
</organism>
<dbReference type="RefSeq" id="WP_254176661.1">
    <property type="nucleotide sequence ID" value="NZ_KC687076.1"/>
</dbReference>
<dbReference type="EMBL" id="KC687076">
    <property type="protein sequence ID" value="AHA59193.1"/>
    <property type="molecule type" value="Genomic_DNA"/>
</dbReference>
<dbReference type="Gene3D" id="3.30.450.20">
    <property type="entry name" value="PAS domain"/>
    <property type="match status" value="1"/>
</dbReference>
<keyword evidence="3" id="KW-0805">Transcription regulation</keyword>
<dbReference type="InterPro" id="IPR027417">
    <property type="entry name" value="P-loop_NTPase"/>
</dbReference>
<dbReference type="NCBIfam" id="TIGR00229">
    <property type="entry name" value="sensory_box"/>
    <property type="match status" value="1"/>
</dbReference>
<dbReference type="PANTHER" id="PTHR32071">
    <property type="entry name" value="TRANSCRIPTIONAL REGULATORY PROTEIN"/>
    <property type="match status" value="1"/>
</dbReference>
<evidence type="ECO:0000313" key="6">
    <source>
        <dbReference type="EMBL" id="AHA59193.1"/>
    </source>
</evidence>
<dbReference type="Gene3D" id="1.10.8.60">
    <property type="match status" value="1"/>
</dbReference>
<dbReference type="InterPro" id="IPR025943">
    <property type="entry name" value="Sigma_54_int_dom_ATP-bd_2"/>
</dbReference>
<dbReference type="InterPro" id="IPR058031">
    <property type="entry name" value="AAA_lid_NorR"/>
</dbReference>
<keyword evidence="6" id="KW-0614">Plasmid</keyword>
<dbReference type="InterPro" id="IPR003593">
    <property type="entry name" value="AAA+_ATPase"/>
</dbReference>
<dbReference type="InterPro" id="IPR013656">
    <property type="entry name" value="PAS_4"/>
</dbReference>
<dbReference type="Pfam" id="PF00158">
    <property type="entry name" value="Sigma54_activat"/>
    <property type="match status" value="1"/>
</dbReference>
<evidence type="ECO:0000259" key="5">
    <source>
        <dbReference type="PROSITE" id="PS50045"/>
    </source>
</evidence>
<dbReference type="GO" id="GO:0043565">
    <property type="term" value="F:sequence-specific DNA binding"/>
    <property type="evidence" value="ECO:0007669"/>
    <property type="project" value="InterPro"/>
</dbReference>
<dbReference type="SUPFAM" id="SSF52540">
    <property type="entry name" value="P-loop containing nucleoside triphosphate hydrolases"/>
    <property type="match status" value="1"/>
</dbReference>
<gene>
    <name evidence="6" type="ORF">H744_p0120</name>
</gene>
<name>A0A0C4JMY1_9GAMM</name>
<dbReference type="Pfam" id="PF02954">
    <property type="entry name" value="HTH_8"/>
    <property type="match status" value="1"/>
</dbReference>
<dbReference type="CDD" id="cd00009">
    <property type="entry name" value="AAA"/>
    <property type="match status" value="1"/>
</dbReference>
<dbReference type="InterPro" id="IPR035965">
    <property type="entry name" value="PAS-like_dom_sf"/>
</dbReference>
<protein>
    <recommendedName>
        <fullName evidence="5">Sigma-54 factor interaction domain-containing protein</fullName>
    </recommendedName>
</protein>
<keyword evidence="2" id="KW-0067">ATP-binding</keyword>
<dbReference type="SUPFAM" id="SSF46689">
    <property type="entry name" value="Homeodomain-like"/>
    <property type="match status" value="1"/>
</dbReference>
<dbReference type="InterPro" id="IPR002197">
    <property type="entry name" value="HTH_Fis"/>
</dbReference>